<dbReference type="GO" id="GO:0006508">
    <property type="term" value="P:proteolysis"/>
    <property type="evidence" value="ECO:0007669"/>
    <property type="project" value="UniProtKB-KW"/>
</dbReference>
<feature type="transmembrane region" description="Helical" evidence="12">
    <location>
        <begin position="168"/>
        <end position="188"/>
    </location>
</feature>
<evidence type="ECO:0000256" key="12">
    <source>
        <dbReference type="SAM" id="Phobius"/>
    </source>
</evidence>
<dbReference type="OrthoDB" id="15218at2"/>
<dbReference type="CDD" id="cd07339">
    <property type="entry name" value="M48B_HtpX_like"/>
    <property type="match status" value="1"/>
</dbReference>
<dbReference type="PANTHER" id="PTHR43221:SF1">
    <property type="entry name" value="PROTEASE HTPX"/>
    <property type="match status" value="1"/>
</dbReference>
<accession>A0A397PND8</accession>
<keyword evidence="9 11" id="KW-0482">Metalloprotease</keyword>
<keyword evidence="14" id="KW-0346">Stress response</keyword>
<evidence type="ECO:0000256" key="5">
    <source>
        <dbReference type="ARBA" id="ARBA00022723"/>
    </source>
</evidence>
<evidence type="ECO:0000256" key="6">
    <source>
        <dbReference type="ARBA" id="ARBA00022801"/>
    </source>
</evidence>
<keyword evidence="2" id="KW-1003">Cell membrane</keyword>
<organism evidence="14 15">
    <name type="scientific">Dichotomicrobium thermohalophilum</name>
    <dbReference type="NCBI Taxonomy" id="933063"/>
    <lineage>
        <taxon>Bacteria</taxon>
        <taxon>Pseudomonadati</taxon>
        <taxon>Pseudomonadota</taxon>
        <taxon>Alphaproteobacteria</taxon>
        <taxon>Hyphomicrobiales</taxon>
        <taxon>Hyphomicrobiaceae</taxon>
        <taxon>Dichotomicrobium</taxon>
    </lineage>
</organism>
<dbReference type="PANTHER" id="PTHR43221">
    <property type="entry name" value="PROTEASE HTPX"/>
    <property type="match status" value="1"/>
</dbReference>
<feature type="transmembrane region" description="Helical" evidence="12">
    <location>
        <begin position="194"/>
        <end position="216"/>
    </location>
</feature>
<comment type="similarity">
    <text evidence="11">Belongs to the peptidase M48 family.</text>
</comment>
<name>A0A397PND8_9HYPH</name>
<dbReference type="Proteomes" id="UP000266273">
    <property type="component" value="Unassembled WGS sequence"/>
</dbReference>
<dbReference type="InterPro" id="IPR050083">
    <property type="entry name" value="HtpX_protease"/>
</dbReference>
<sequence length="323" mass="35534">MTSLFAAIDDNVPPKLRNLLHSIVLVGGIAALTALCAYLLFGGAGVVWTFVSVAIVLLLGPRVAPEAIMRMYNAQRVPPGQGGALMRVINALARRAGLEVQPKVYIIPSNMMNAFATGRRDDASIGVTTGLLNRLSTRELAGVLAHEISHVRNGDLYIMGIADILSRLTLFMSYLAVFLVAVNLPLVMMGEKTVPWSAVLLLYFAPTISAVLQLALSRAREYDADLEGARLSGDPDALASALIKLERYQGQFWENIFMPGRKNPAPSLLRSHPKTEDRVERLRDLDKRDLEPLPLPTSPFEQLAELGRFFGGPRYHWISGLWY</sequence>
<evidence type="ECO:0000256" key="8">
    <source>
        <dbReference type="ARBA" id="ARBA00022989"/>
    </source>
</evidence>
<dbReference type="GO" id="GO:0005886">
    <property type="term" value="C:plasma membrane"/>
    <property type="evidence" value="ECO:0007669"/>
    <property type="project" value="UniProtKB-SubCell"/>
</dbReference>
<comment type="cofactor">
    <cofactor evidence="11">
        <name>Zn(2+)</name>
        <dbReference type="ChEBI" id="CHEBI:29105"/>
    </cofactor>
    <text evidence="11">Binds 1 zinc ion per subunit.</text>
</comment>
<evidence type="ECO:0000256" key="1">
    <source>
        <dbReference type="ARBA" id="ARBA00004651"/>
    </source>
</evidence>
<proteinExistence type="inferred from homology"/>
<keyword evidence="5" id="KW-0479">Metal-binding</keyword>
<evidence type="ECO:0000256" key="7">
    <source>
        <dbReference type="ARBA" id="ARBA00022833"/>
    </source>
</evidence>
<gene>
    <name evidence="14" type="ORF">BXY53_2098</name>
</gene>
<keyword evidence="8 12" id="KW-1133">Transmembrane helix</keyword>
<dbReference type="InterPro" id="IPR001915">
    <property type="entry name" value="Peptidase_M48"/>
</dbReference>
<evidence type="ECO:0000313" key="14">
    <source>
        <dbReference type="EMBL" id="RIA47544.1"/>
    </source>
</evidence>
<protein>
    <submittedName>
        <fullName evidence="14">Heat shock protein HtpX</fullName>
    </submittedName>
</protein>
<feature type="transmembrane region" description="Helical" evidence="12">
    <location>
        <begin position="20"/>
        <end position="40"/>
    </location>
</feature>
<dbReference type="AlphaFoldDB" id="A0A397PND8"/>
<evidence type="ECO:0000256" key="10">
    <source>
        <dbReference type="ARBA" id="ARBA00023136"/>
    </source>
</evidence>
<dbReference type="EMBL" id="QXDF01000002">
    <property type="protein sequence ID" value="RIA47544.1"/>
    <property type="molecule type" value="Genomic_DNA"/>
</dbReference>
<dbReference type="Gene3D" id="3.30.2010.10">
    <property type="entry name" value="Metalloproteases ('zincins'), catalytic domain"/>
    <property type="match status" value="1"/>
</dbReference>
<dbReference type="Pfam" id="PF01435">
    <property type="entry name" value="Peptidase_M48"/>
    <property type="match status" value="1"/>
</dbReference>
<dbReference type="RefSeq" id="WP_119061921.1">
    <property type="nucleotide sequence ID" value="NZ_QXDF01000002.1"/>
</dbReference>
<keyword evidence="10 12" id="KW-0472">Membrane</keyword>
<evidence type="ECO:0000256" key="11">
    <source>
        <dbReference type="RuleBase" id="RU003983"/>
    </source>
</evidence>
<keyword evidence="6 11" id="KW-0378">Hydrolase</keyword>
<evidence type="ECO:0000256" key="9">
    <source>
        <dbReference type="ARBA" id="ARBA00023049"/>
    </source>
</evidence>
<evidence type="ECO:0000256" key="4">
    <source>
        <dbReference type="ARBA" id="ARBA00022692"/>
    </source>
</evidence>
<dbReference type="GO" id="GO:0004222">
    <property type="term" value="F:metalloendopeptidase activity"/>
    <property type="evidence" value="ECO:0007669"/>
    <property type="project" value="InterPro"/>
</dbReference>
<keyword evidence="7 11" id="KW-0862">Zinc</keyword>
<dbReference type="GO" id="GO:0046872">
    <property type="term" value="F:metal ion binding"/>
    <property type="evidence" value="ECO:0007669"/>
    <property type="project" value="UniProtKB-KW"/>
</dbReference>
<evidence type="ECO:0000256" key="3">
    <source>
        <dbReference type="ARBA" id="ARBA00022670"/>
    </source>
</evidence>
<comment type="caution">
    <text evidence="14">The sequence shown here is derived from an EMBL/GenBank/DDBJ whole genome shotgun (WGS) entry which is preliminary data.</text>
</comment>
<feature type="transmembrane region" description="Helical" evidence="12">
    <location>
        <begin position="46"/>
        <end position="64"/>
    </location>
</feature>
<evidence type="ECO:0000256" key="2">
    <source>
        <dbReference type="ARBA" id="ARBA00022475"/>
    </source>
</evidence>
<keyword evidence="4 12" id="KW-0812">Transmembrane</keyword>
<evidence type="ECO:0000313" key="15">
    <source>
        <dbReference type="Proteomes" id="UP000266273"/>
    </source>
</evidence>
<reference evidence="14 15" key="1">
    <citation type="submission" date="2018-08" db="EMBL/GenBank/DDBJ databases">
        <title>Genomic Encyclopedia of Archaeal and Bacterial Type Strains, Phase II (KMG-II): from individual species to whole genera.</title>
        <authorList>
            <person name="Goeker M."/>
        </authorList>
    </citation>
    <scope>NUCLEOTIDE SEQUENCE [LARGE SCALE GENOMIC DNA]</scope>
    <source>
        <strain evidence="14 15">DSM 5002</strain>
    </source>
</reference>
<keyword evidence="3 11" id="KW-0645">Protease</keyword>
<evidence type="ECO:0000259" key="13">
    <source>
        <dbReference type="Pfam" id="PF01435"/>
    </source>
</evidence>
<feature type="domain" description="Peptidase M48" evidence="13">
    <location>
        <begin position="84"/>
        <end position="284"/>
    </location>
</feature>
<comment type="subcellular location">
    <subcellularLocation>
        <location evidence="1">Cell membrane</location>
        <topology evidence="1">Multi-pass membrane protein</topology>
    </subcellularLocation>
</comment>
<keyword evidence="15" id="KW-1185">Reference proteome</keyword>